<name>A0A656HG15_THINJ</name>
<protein>
    <recommendedName>
        <fullName evidence="1">GPI inositol-deacylase PGAP1-like alpha/beta domain-containing protein</fullName>
    </recommendedName>
</protein>
<organism evidence="2 3">
    <name type="scientific">Thiothrix nivea (strain ATCC 35100 / DSM 5205 / JP2)</name>
    <dbReference type="NCBI Taxonomy" id="870187"/>
    <lineage>
        <taxon>Bacteria</taxon>
        <taxon>Pseudomonadati</taxon>
        <taxon>Pseudomonadota</taxon>
        <taxon>Gammaproteobacteria</taxon>
        <taxon>Thiotrichales</taxon>
        <taxon>Thiotrichaceae</taxon>
        <taxon>Thiothrix</taxon>
    </lineage>
</organism>
<evidence type="ECO:0000313" key="2">
    <source>
        <dbReference type="EMBL" id="EIJ35152.1"/>
    </source>
</evidence>
<dbReference type="EMBL" id="JH651384">
    <property type="protein sequence ID" value="EIJ35152.1"/>
    <property type="molecule type" value="Genomic_DNA"/>
</dbReference>
<proteinExistence type="predicted"/>
<dbReference type="AlphaFoldDB" id="A0A656HG15"/>
<keyword evidence="3" id="KW-1185">Reference proteome</keyword>
<dbReference type="Proteomes" id="UP000005317">
    <property type="component" value="Unassembled WGS sequence"/>
</dbReference>
<dbReference type="Pfam" id="PF07819">
    <property type="entry name" value="PGAP1"/>
    <property type="match status" value="1"/>
</dbReference>
<dbReference type="OrthoDB" id="5760641at2"/>
<gene>
    <name evidence="2" type="ORF">Thini_2612</name>
</gene>
<dbReference type="Gene3D" id="3.40.50.1820">
    <property type="entry name" value="alpha/beta hydrolase"/>
    <property type="match status" value="1"/>
</dbReference>
<accession>A0A656HG15</accession>
<reference evidence="3" key="1">
    <citation type="journal article" date="2011" name="Stand. Genomic Sci.">
        <title>Genome sequence of the filamentous, gliding Thiothrix nivea neotype strain (JP2(T)).</title>
        <authorList>
            <person name="Lapidus A."/>
            <person name="Nolan M."/>
            <person name="Lucas S."/>
            <person name="Glavina Del Rio T."/>
            <person name="Tice H."/>
            <person name="Cheng J.F."/>
            <person name="Tapia R."/>
            <person name="Han C."/>
            <person name="Goodwin L."/>
            <person name="Pitluck S."/>
            <person name="Liolios K."/>
            <person name="Pagani I."/>
            <person name="Ivanova N."/>
            <person name="Huntemann M."/>
            <person name="Mavromatis K."/>
            <person name="Mikhailova N."/>
            <person name="Pati A."/>
            <person name="Chen A."/>
            <person name="Palaniappan K."/>
            <person name="Land M."/>
            <person name="Brambilla E.M."/>
            <person name="Rohde M."/>
            <person name="Abt B."/>
            <person name="Verbarg S."/>
            <person name="Goker M."/>
            <person name="Bristow J."/>
            <person name="Eisen J.A."/>
            <person name="Markowitz V."/>
            <person name="Hugenholtz P."/>
            <person name="Kyrpides N.C."/>
            <person name="Klenk H.P."/>
            <person name="Woyke T."/>
        </authorList>
    </citation>
    <scope>NUCLEOTIDE SEQUENCE [LARGE SCALE GENOMIC DNA]</scope>
    <source>
        <strain evidence="3">ATCC 35100 / DSM 5205 / JP2</strain>
    </source>
</reference>
<dbReference type="GO" id="GO:0016788">
    <property type="term" value="F:hydrolase activity, acting on ester bonds"/>
    <property type="evidence" value="ECO:0007669"/>
    <property type="project" value="InterPro"/>
</dbReference>
<feature type="domain" description="GPI inositol-deacylase PGAP1-like alpha/beta" evidence="1">
    <location>
        <begin position="99"/>
        <end position="151"/>
    </location>
</feature>
<dbReference type="SUPFAM" id="SSF53474">
    <property type="entry name" value="alpha/beta-Hydrolases"/>
    <property type="match status" value="1"/>
</dbReference>
<dbReference type="RefSeq" id="WP_002709064.1">
    <property type="nucleotide sequence ID" value="NZ_JH651384.1"/>
</dbReference>
<dbReference type="InterPro" id="IPR029058">
    <property type="entry name" value="AB_hydrolase_fold"/>
</dbReference>
<dbReference type="InterPro" id="IPR012908">
    <property type="entry name" value="PGAP1-ab_dom-like"/>
</dbReference>
<evidence type="ECO:0000313" key="3">
    <source>
        <dbReference type="Proteomes" id="UP000005317"/>
    </source>
</evidence>
<sequence precursor="true">MKIRHLIMLAIGLLVFPVSLWAKTAVLIHGFQGGGILWRTEGVTPVLQQNGWVDGGNFIPSPQGPYNPANPSGRPERIFYTLELPSRAPVMVQARLLDAYLQRIYALRQEPLTLVGHSAGGLVARGWLVSSSSVPVNTLVTIATPNVGTPAADMACLANDTPMAMFAGMFMGLAKWTDDAEDLYEDMRTEKPGRFLYWLNHQPHPAIRYVSIVRKQQMRPDKYDFVVPDSSQNMNNVFALRGQSEYWEVEGSHFLGIPDGYALAMALSK</sequence>
<evidence type="ECO:0000259" key="1">
    <source>
        <dbReference type="Pfam" id="PF07819"/>
    </source>
</evidence>